<dbReference type="OrthoDB" id="7282222at2"/>
<evidence type="ECO:0000313" key="3">
    <source>
        <dbReference type="Proteomes" id="UP000035762"/>
    </source>
</evidence>
<dbReference type="STRING" id="1035.BN961_00585"/>
<comment type="caution">
    <text evidence="2">The sequence shown here is derived from an EMBL/GenBank/DDBJ whole genome shotgun (WGS) entry which is preliminary data.</text>
</comment>
<feature type="domain" description="TehB/YeaR-like" evidence="1">
    <location>
        <begin position="16"/>
        <end position="85"/>
    </location>
</feature>
<dbReference type="Proteomes" id="UP000035762">
    <property type="component" value="Unassembled WGS sequence"/>
</dbReference>
<dbReference type="AlphaFoldDB" id="A0A090MLM3"/>
<gene>
    <name evidence="2" type="ORF">BN961_00585</name>
</gene>
<keyword evidence="3" id="KW-1185">Reference proteome</keyword>
<dbReference type="InterPro" id="IPR014710">
    <property type="entry name" value="RmlC-like_jellyroll"/>
</dbReference>
<dbReference type="SUPFAM" id="SSF51197">
    <property type="entry name" value="Clavaminate synthase-like"/>
    <property type="match status" value="1"/>
</dbReference>
<dbReference type="Gene3D" id="2.60.120.10">
    <property type="entry name" value="Jelly Rolls"/>
    <property type="match status" value="1"/>
</dbReference>
<evidence type="ECO:0000259" key="1">
    <source>
        <dbReference type="Pfam" id="PF09313"/>
    </source>
</evidence>
<dbReference type="RefSeq" id="WP_048755672.1">
    <property type="nucleotide sequence ID" value="NZ_CCAZ020000001.1"/>
</dbReference>
<protein>
    <submittedName>
        <fullName evidence="2">Tellurite resistance protein TehB</fullName>
    </submittedName>
</protein>
<reference evidence="2 3" key="1">
    <citation type="journal article" date="2014" name="Genome Announc.">
        <title>Genome Sequence of Afipia felis Strain 76713, Isolated in Hospital Water Using an Amoeba Co-Culture Procedure.</title>
        <authorList>
            <person name="Benamar S."/>
            <person name="La Scola B."/>
            <person name="Croce O."/>
        </authorList>
    </citation>
    <scope>NUCLEOTIDE SEQUENCE [LARGE SCALE GENOMIC DNA]</scope>
    <source>
        <strain evidence="2 3">76713</strain>
    </source>
</reference>
<sequence>MPIPDELPDGFEAYARSPEFNSKSLPAKLQAGHATKAGTWGLLHVLEGALVYRLEPPRQDERLVKAGETVVIESEVAHHVQFIEPGRMFAEFYRHAGAPKS</sequence>
<dbReference type="Pfam" id="PF09313">
    <property type="entry name" value="TehB-like"/>
    <property type="match status" value="1"/>
</dbReference>
<organism evidence="2 3">
    <name type="scientific">Afipia felis</name>
    <name type="common">Cat scratch disease bacillus</name>
    <dbReference type="NCBI Taxonomy" id="1035"/>
    <lineage>
        <taxon>Bacteria</taxon>
        <taxon>Pseudomonadati</taxon>
        <taxon>Pseudomonadota</taxon>
        <taxon>Alphaproteobacteria</taxon>
        <taxon>Hyphomicrobiales</taxon>
        <taxon>Nitrobacteraceae</taxon>
        <taxon>Afipia</taxon>
    </lineage>
</organism>
<name>A0A090MLM3_AFIFE</name>
<dbReference type="InterPro" id="IPR015392">
    <property type="entry name" value="TehB/YeaR-like_dom"/>
</dbReference>
<accession>A0A090MLM3</accession>
<dbReference type="EMBL" id="CCAZ020000001">
    <property type="protein sequence ID" value="CEG07202.1"/>
    <property type="molecule type" value="Genomic_DNA"/>
</dbReference>
<proteinExistence type="predicted"/>
<evidence type="ECO:0000313" key="2">
    <source>
        <dbReference type="EMBL" id="CEG07202.1"/>
    </source>
</evidence>